<feature type="transmembrane region" description="Helical" evidence="4">
    <location>
        <begin position="552"/>
        <end position="572"/>
    </location>
</feature>
<evidence type="ECO:0000256" key="1">
    <source>
        <dbReference type="ARBA" id="ARBA00022737"/>
    </source>
</evidence>
<evidence type="ECO:0000256" key="2">
    <source>
        <dbReference type="ARBA" id="ARBA00023043"/>
    </source>
</evidence>
<dbReference type="Pfam" id="PF12796">
    <property type="entry name" value="Ank_2"/>
    <property type="match status" value="2"/>
</dbReference>
<feature type="repeat" description="ANK" evidence="3">
    <location>
        <begin position="345"/>
        <end position="370"/>
    </location>
</feature>
<name>A0A8C1WSN1_CYPCA</name>
<keyword evidence="2 3" id="KW-0040">ANK repeat</keyword>
<dbReference type="GO" id="GO:0005737">
    <property type="term" value="C:cytoplasm"/>
    <property type="evidence" value="ECO:0007669"/>
    <property type="project" value="TreeGrafter"/>
</dbReference>
<keyword evidence="1" id="KW-0677">Repeat</keyword>
<dbReference type="PROSITE" id="PS50297">
    <property type="entry name" value="ANK_REP_REGION"/>
    <property type="match status" value="1"/>
</dbReference>
<keyword evidence="4" id="KW-0812">Transmembrane</keyword>
<feature type="repeat" description="ANK" evidence="3">
    <location>
        <begin position="152"/>
        <end position="184"/>
    </location>
</feature>
<dbReference type="PANTHER" id="PTHR24198:SF194">
    <property type="entry name" value="INVERSIN-A"/>
    <property type="match status" value="1"/>
</dbReference>
<proteinExistence type="predicted"/>
<protein>
    <submittedName>
        <fullName evidence="5">Transient receptor potential cation channel, subfamily A, member 1a</fullName>
    </submittedName>
</protein>
<accession>A0A8C1WSN1</accession>
<dbReference type="InterPro" id="IPR036770">
    <property type="entry name" value="Ankyrin_rpt-contain_sf"/>
</dbReference>
<dbReference type="Proteomes" id="UP000694700">
    <property type="component" value="Unplaced"/>
</dbReference>
<evidence type="ECO:0000256" key="3">
    <source>
        <dbReference type="PROSITE-ProRule" id="PRU00023"/>
    </source>
</evidence>
<reference evidence="5" key="1">
    <citation type="submission" date="2025-08" db="UniProtKB">
        <authorList>
            <consortium name="Ensembl"/>
        </authorList>
    </citation>
    <scope>IDENTIFICATION</scope>
</reference>
<keyword evidence="4" id="KW-1133">Transmembrane helix</keyword>
<sequence length="732" mass="83067">MNVKYCCKETNLKISFLTQQSSMPGMRKGTHLFIGLCRRTSQEAALCFLALGADPNILNNSHLSPLHVAVSLGKNFALEEDDIITHLGLETASLDNHEALVLLDFCRQNKLGHFPIHAAAFAGAKKSMDVNLLKGEEVGLSIDTHINYVDKSCSSPLHLAVCGENLDIIKLCIAYGAKIEQQQCDISTALHFLCSQGATEVVKVMLSAYHNVYISPYLLSICRAAIFDHFELSEYLFSQVWQVQMFVSHSPLLLATSCGAWRTVSLLLSHDQSGCNFLHLAILQTRGLKNLPKEVLQVKRTGKLQLHIRFKHYFLFLVRYGRINTCHRLLEMVTDTRLLNEGDEKGLTSLHLVSRGGHVKVVELLLRKGALFHRYKGWSCLHHAASEGYTQTMDTLPTTHLAARAGHGAAVRLLLYRGAKIILNKNDASFLHEAVHNGRKEATNTVIENVKRTMTTYNPNSTKLCIVMIEFLPESFKVSFYCLTTSSTNTLYVLQIEYNFRWLQHPLQNLKKTGLKKDNTYKPLSAMVKFNHVSLLTHPHPELKKVAYGIKAHLLSMTVYVLGVFPLTYLIVNLKPTLVTARNVTSVNMVCTCLNIYAIGKEILQTIQQAELHTILEERLPYWFMKRVDQVTIKEFPNRCFKPVSVLETPLERELTKQKYRRKEMSESMEKQHNLLKRVVQKMQISSEAEEHDRPQVFQELKEKPLTRSKRGPLLRAVTARKKGVCNFMKMT</sequence>
<dbReference type="AlphaFoldDB" id="A0A8C1WSN1"/>
<dbReference type="PANTHER" id="PTHR24198">
    <property type="entry name" value="ANKYRIN REPEAT AND PROTEIN KINASE DOMAIN-CONTAINING PROTEIN"/>
    <property type="match status" value="1"/>
</dbReference>
<organism evidence="5 6">
    <name type="scientific">Cyprinus carpio</name>
    <name type="common">Common carp</name>
    <dbReference type="NCBI Taxonomy" id="7962"/>
    <lineage>
        <taxon>Eukaryota</taxon>
        <taxon>Metazoa</taxon>
        <taxon>Chordata</taxon>
        <taxon>Craniata</taxon>
        <taxon>Vertebrata</taxon>
        <taxon>Euteleostomi</taxon>
        <taxon>Actinopterygii</taxon>
        <taxon>Neopterygii</taxon>
        <taxon>Teleostei</taxon>
        <taxon>Ostariophysi</taxon>
        <taxon>Cypriniformes</taxon>
        <taxon>Cyprinidae</taxon>
        <taxon>Cyprininae</taxon>
        <taxon>Cyprinus</taxon>
    </lineage>
</organism>
<dbReference type="InterPro" id="IPR002110">
    <property type="entry name" value="Ankyrin_rpt"/>
</dbReference>
<evidence type="ECO:0000313" key="5">
    <source>
        <dbReference type="Ensembl" id="ENSCCRP00015070709.1"/>
    </source>
</evidence>
<evidence type="ECO:0000313" key="6">
    <source>
        <dbReference type="Proteomes" id="UP000694700"/>
    </source>
</evidence>
<dbReference type="PROSITE" id="PS50088">
    <property type="entry name" value="ANK_REPEAT"/>
    <property type="match status" value="2"/>
</dbReference>
<dbReference type="SUPFAM" id="SSF48403">
    <property type="entry name" value="Ankyrin repeat"/>
    <property type="match status" value="3"/>
</dbReference>
<dbReference type="Ensembl" id="ENSCCRT00015073003.1">
    <property type="protein sequence ID" value="ENSCCRP00015070709.1"/>
    <property type="gene ID" value="ENSCCRG00015028646.1"/>
</dbReference>
<dbReference type="Gene3D" id="1.25.40.20">
    <property type="entry name" value="Ankyrin repeat-containing domain"/>
    <property type="match status" value="3"/>
</dbReference>
<evidence type="ECO:0000256" key="4">
    <source>
        <dbReference type="SAM" id="Phobius"/>
    </source>
</evidence>
<dbReference type="SMART" id="SM00248">
    <property type="entry name" value="ANK"/>
    <property type="match status" value="6"/>
</dbReference>
<keyword evidence="4" id="KW-0472">Membrane</keyword>